<evidence type="ECO:0000256" key="1">
    <source>
        <dbReference type="ARBA" id="ARBA00002001"/>
    </source>
</evidence>
<reference evidence="5" key="3">
    <citation type="submission" date="2020-06" db="EMBL/GenBank/DDBJ databases">
        <title>Helianthus annuus Genome sequencing and assembly Release 2.</title>
        <authorList>
            <person name="Gouzy J."/>
            <person name="Langlade N."/>
            <person name="Munos S."/>
        </authorList>
    </citation>
    <scope>NUCLEOTIDE SEQUENCE</scope>
    <source>
        <tissue evidence="5">Leaves</tissue>
    </source>
</reference>
<dbReference type="InterPro" id="IPR000558">
    <property type="entry name" value="Histone_H2B"/>
</dbReference>
<evidence type="ECO:0000256" key="2">
    <source>
        <dbReference type="ARBA" id="ARBA00006846"/>
    </source>
</evidence>
<dbReference type="STRING" id="4232.A0A251UYH8"/>
<dbReference type="Gene3D" id="1.10.20.10">
    <property type="entry name" value="Histone, subunit A"/>
    <property type="match status" value="1"/>
</dbReference>
<reference evidence="6" key="2">
    <citation type="submission" date="2017-02" db="EMBL/GenBank/DDBJ databases">
        <title>Sunflower complete genome.</title>
        <authorList>
            <person name="Langlade N."/>
            <person name="Munos S."/>
        </authorList>
    </citation>
    <scope>NUCLEOTIDE SEQUENCE [LARGE SCALE GENOMIC DNA]</scope>
    <source>
        <tissue evidence="6">Leaves</tissue>
    </source>
</reference>
<evidence type="ECO:0000259" key="4">
    <source>
        <dbReference type="Pfam" id="PF00125"/>
    </source>
</evidence>
<name>A0A251UYH8_HELAN</name>
<dbReference type="InterPro" id="IPR009072">
    <property type="entry name" value="Histone-fold"/>
</dbReference>
<dbReference type="EMBL" id="MNCJ02000323">
    <property type="protein sequence ID" value="KAF5795526.1"/>
    <property type="molecule type" value="Genomic_DNA"/>
</dbReference>
<reference evidence="5 7" key="1">
    <citation type="journal article" date="2017" name="Nature">
        <title>The sunflower genome provides insights into oil metabolism, flowering and Asterid evolution.</title>
        <authorList>
            <person name="Badouin H."/>
            <person name="Gouzy J."/>
            <person name="Grassa C.J."/>
            <person name="Murat F."/>
            <person name="Staton S.E."/>
            <person name="Cottret L."/>
            <person name="Lelandais-Briere C."/>
            <person name="Owens G.L."/>
            <person name="Carrere S."/>
            <person name="Mayjonade B."/>
            <person name="Legrand L."/>
            <person name="Gill N."/>
            <person name="Kane N.C."/>
            <person name="Bowers J.E."/>
            <person name="Hubner S."/>
            <person name="Bellec A."/>
            <person name="Berard A."/>
            <person name="Berges H."/>
            <person name="Blanchet N."/>
            <person name="Boniface M.C."/>
            <person name="Brunel D."/>
            <person name="Catrice O."/>
            <person name="Chaidir N."/>
            <person name="Claudel C."/>
            <person name="Donnadieu C."/>
            <person name="Faraut T."/>
            <person name="Fievet G."/>
            <person name="Helmstetter N."/>
            <person name="King M."/>
            <person name="Knapp S.J."/>
            <person name="Lai Z."/>
            <person name="Le Paslier M.C."/>
            <person name="Lippi Y."/>
            <person name="Lorenzon L."/>
            <person name="Mandel J.R."/>
            <person name="Marage G."/>
            <person name="Marchand G."/>
            <person name="Marquand E."/>
            <person name="Bret-Mestries E."/>
            <person name="Morien E."/>
            <person name="Nambeesan S."/>
            <person name="Nguyen T."/>
            <person name="Pegot-Espagnet P."/>
            <person name="Pouilly N."/>
            <person name="Raftis F."/>
            <person name="Sallet E."/>
            <person name="Schiex T."/>
            <person name="Thomas J."/>
            <person name="Vandecasteele C."/>
            <person name="Vares D."/>
            <person name="Vear F."/>
            <person name="Vautrin S."/>
            <person name="Crespi M."/>
            <person name="Mangin B."/>
            <person name="Burke J.M."/>
            <person name="Salse J."/>
            <person name="Munos S."/>
            <person name="Vincourt P."/>
            <person name="Rieseberg L.H."/>
            <person name="Langlade N.B."/>
        </authorList>
    </citation>
    <scope>NUCLEOTIDE SEQUENCE [LARGE SCALE GENOMIC DNA]</scope>
    <source>
        <strain evidence="7">cv. SF193</strain>
        <tissue evidence="5">Leaves</tissue>
    </source>
</reference>
<protein>
    <submittedName>
        <fullName evidence="5">Histone H2B, histone-fold protein</fullName>
    </submittedName>
    <submittedName>
        <fullName evidence="6">Putative histone H2B</fullName>
    </submittedName>
</protein>
<accession>A0A251UYH8</accession>
<dbReference type="Proteomes" id="UP000215914">
    <property type="component" value="Chromosome 4"/>
</dbReference>
<dbReference type="SUPFAM" id="SSF47113">
    <property type="entry name" value="Histone-fold"/>
    <property type="match status" value="1"/>
</dbReference>
<dbReference type="InParanoid" id="A0A251UYH8"/>
<evidence type="ECO:0000313" key="5">
    <source>
        <dbReference type="EMBL" id="KAF5795526.1"/>
    </source>
</evidence>
<evidence type="ECO:0000256" key="3">
    <source>
        <dbReference type="SAM" id="Phobius"/>
    </source>
</evidence>
<feature type="transmembrane region" description="Helical" evidence="3">
    <location>
        <begin position="65"/>
        <end position="82"/>
    </location>
</feature>
<gene>
    <name evidence="6" type="ORF">HannXRQ_Chr04g0105341</name>
    <name evidence="5" type="ORF">HanXRQr2_Chr08g0340731</name>
</gene>
<comment type="similarity">
    <text evidence="2">Belongs to the histone H2B family.</text>
</comment>
<organism evidence="6 7">
    <name type="scientific">Helianthus annuus</name>
    <name type="common">Common sunflower</name>
    <dbReference type="NCBI Taxonomy" id="4232"/>
    <lineage>
        <taxon>Eukaryota</taxon>
        <taxon>Viridiplantae</taxon>
        <taxon>Streptophyta</taxon>
        <taxon>Embryophyta</taxon>
        <taxon>Tracheophyta</taxon>
        <taxon>Spermatophyta</taxon>
        <taxon>Magnoliopsida</taxon>
        <taxon>eudicotyledons</taxon>
        <taxon>Gunneridae</taxon>
        <taxon>Pentapetalae</taxon>
        <taxon>asterids</taxon>
        <taxon>campanulids</taxon>
        <taxon>Asterales</taxon>
        <taxon>Asteraceae</taxon>
        <taxon>Asteroideae</taxon>
        <taxon>Heliantheae alliance</taxon>
        <taxon>Heliantheae</taxon>
        <taxon>Helianthus</taxon>
    </lineage>
</organism>
<dbReference type="EMBL" id="CM007893">
    <property type="protein sequence ID" value="OTG27916.1"/>
    <property type="molecule type" value="Genomic_DNA"/>
</dbReference>
<evidence type="ECO:0000313" key="7">
    <source>
        <dbReference type="Proteomes" id="UP000215914"/>
    </source>
</evidence>
<keyword evidence="3" id="KW-1133">Transmembrane helix</keyword>
<keyword evidence="7" id="KW-1185">Reference proteome</keyword>
<proteinExistence type="inferred from homology"/>
<sequence length="85" mass="9770">MVIMNSFINDMSEKIFLEASKLARISKKSTISRREIEYAVKLVLPGKLAKHALGCGTKRQRSLQVFRFIMLSFMYMVVVIILESN</sequence>
<dbReference type="Pfam" id="PF00125">
    <property type="entry name" value="Histone"/>
    <property type="match status" value="1"/>
</dbReference>
<keyword evidence="3" id="KW-0472">Membrane</keyword>
<dbReference type="GO" id="GO:0003677">
    <property type="term" value="F:DNA binding"/>
    <property type="evidence" value="ECO:0000318"/>
    <property type="project" value="GO_Central"/>
</dbReference>
<dbReference type="AlphaFoldDB" id="A0A251UYH8"/>
<feature type="domain" description="Core Histone H2A/H2B/H3" evidence="4">
    <location>
        <begin position="1"/>
        <end position="42"/>
    </location>
</feature>
<dbReference type="PRINTS" id="PR00621">
    <property type="entry name" value="HISTONEH2B"/>
</dbReference>
<keyword evidence="3" id="KW-0812">Transmembrane</keyword>
<dbReference type="SMART" id="SM00427">
    <property type="entry name" value="H2B"/>
    <property type="match status" value="1"/>
</dbReference>
<evidence type="ECO:0000313" key="6">
    <source>
        <dbReference type="EMBL" id="OTG27916.1"/>
    </source>
</evidence>
<dbReference type="PANTHER" id="PTHR23428">
    <property type="entry name" value="HISTONE H2B"/>
    <property type="match status" value="1"/>
</dbReference>
<dbReference type="GO" id="GO:0030527">
    <property type="term" value="F:structural constituent of chromatin"/>
    <property type="evidence" value="ECO:0007669"/>
    <property type="project" value="InterPro"/>
</dbReference>
<dbReference type="GO" id="GO:0000786">
    <property type="term" value="C:nucleosome"/>
    <property type="evidence" value="ECO:0007669"/>
    <property type="project" value="InterPro"/>
</dbReference>
<dbReference type="Gramene" id="mRNA:HanXRQr2_Chr08g0340731">
    <property type="protein sequence ID" value="CDS:HanXRQr2_Chr08g0340731.1"/>
    <property type="gene ID" value="HanXRQr2_Chr08g0340731"/>
</dbReference>
<comment type="function">
    <text evidence="1">Core component of nucleosome. Nucleosomes wrap and compact DNA into chromatin, limiting DNA accessibility to the cellular machineries which require DNA as a template. Histones thereby play a central role in transcription regulation, DNA repair, DNA replication and chromosomal stability. DNA accessibility is regulated via a complex set of post-translational modifications of histones, also called histone code, and nucleosome remodeling.</text>
</comment>
<dbReference type="GO" id="GO:0046982">
    <property type="term" value="F:protein heterodimerization activity"/>
    <property type="evidence" value="ECO:0007669"/>
    <property type="project" value="InterPro"/>
</dbReference>
<dbReference type="InterPro" id="IPR007125">
    <property type="entry name" value="H2A/H2B/H3"/>
</dbReference>